<name>A0ABN8PVI0_9CNID</name>
<protein>
    <recommendedName>
        <fullName evidence="3">Tetratricopeptide repeat protein</fullName>
    </recommendedName>
</protein>
<organism evidence="1 2">
    <name type="scientific">Porites evermanni</name>
    <dbReference type="NCBI Taxonomy" id="104178"/>
    <lineage>
        <taxon>Eukaryota</taxon>
        <taxon>Metazoa</taxon>
        <taxon>Cnidaria</taxon>
        <taxon>Anthozoa</taxon>
        <taxon>Hexacorallia</taxon>
        <taxon>Scleractinia</taxon>
        <taxon>Fungiina</taxon>
        <taxon>Poritidae</taxon>
        <taxon>Porites</taxon>
    </lineage>
</organism>
<dbReference type="Gene3D" id="1.25.40.10">
    <property type="entry name" value="Tetratricopeptide repeat domain"/>
    <property type="match status" value="2"/>
</dbReference>
<evidence type="ECO:0000313" key="2">
    <source>
        <dbReference type="Proteomes" id="UP001159427"/>
    </source>
</evidence>
<dbReference type="SUPFAM" id="SSF48452">
    <property type="entry name" value="TPR-like"/>
    <property type="match status" value="1"/>
</dbReference>
<gene>
    <name evidence="1" type="ORF">PEVE_00000361</name>
</gene>
<dbReference type="InterPro" id="IPR011990">
    <property type="entry name" value="TPR-like_helical_dom_sf"/>
</dbReference>
<accession>A0ABN8PVI0</accession>
<dbReference type="Proteomes" id="UP001159427">
    <property type="component" value="Unassembled WGS sequence"/>
</dbReference>
<sequence length="466" mass="54802">MKIAFEKLDESLQHALVCLSVFDRFFTKDAAEALLCKVNCANYLTKLKKSSLIQKQGNRFLMHLLIRGYARQIGEIKFPQILALGEQRFIEHYLSQILRNANKYWGRDTCMESFHLFNEERINLEATLRVVGQQKIRCCRASKELLEDVVAQCQQVAPYIEYCVPFKMYDDFLEGLLHLSRLQKKITKEVEILCLLFHESRKHGEGDTQKSKDLIKQAIELHDDNLPCFDEDGLSEVFYLSHYGRYLSQDRNEREESQTFLEKAISICEKEAAKHLEHNFTFDKGKILSQMGHNAKLHKDGVKREAAVRYYSEALNFRLARYGKHLLTAFSYKEMADYFLYIEELGKADENYKKALAILENMDVKEQKEKVPIYKNFGICYQKRKDFVRSREIFQLGRSVADNTIEGNHKWKVWINTYLALLLHKEYPDKEREARIISAEVFLMGKELGMKKWPEKEALETFYKNQ</sequence>
<evidence type="ECO:0000313" key="1">
    <source>
        <dbReference type="EMBL" id="CAH3151249.1"/>
    </source>
</evidence>
<reference evidence="1 2" key="1">
    <citation type="submission" date="2022-05" db="EMBL/GenBank/DDBJ databases">
        <authorList>
            <consortium name="Genoscope - CEA"/>
            <person name="William W."/>
        </authorList>
    </citation>
    <scope>NUCLEOTIDE SEQUENCE [LARGE SCALE GENOMIC DNA]</scope>
</reference>
<evidence type="ECO:0008006" key="3">
    <source>
        <dbReference type="Google" id="ProtNLM"/>
    </source>
</evidence>
<dbReference type="EMBL" id="CALNXI010001009">
    <property type="protein sequence ID" value="CAH3151249.1"/>
    <property type="molecule type" value="Genomic_DNA"/>
</dbReference>
<comment type="caution">
    <text evidence="1">The sequence shown here is derived from an EMBL/GenBank/DDBJ whole genome shotgun (WGS) entry which is preliminary data.</text>
</comment>
<keyword evidence="2" id="KW-1185">Reference proteome</keyword>
<proteinExistence type="predicted"/>